<dbReference type="SMART" id="SM00347">
    <property type="entry name" value="HTH_MARR"/>
    <property type="match status" value="1"/>
</dbReference>
<organism evidence="2 3">
    <name type="scientific">Brucella abortus</name>
    <dbReference type="NCBI Taxonomy" id="235"/>
    <lineage>
        <taxon>Bacteria</taxon>
        <taxon>Pseudomonadati</taxon>
        <taxon>Pseudomonadota</taxon>
        <taxon>Alphaproteobacteria</taxon>
        <taxon>Hyphomicrobiales</taxon>
        <taxon>Brucellaceae</taxon>
        <taxon>Brucella/Ochrobactrum group</taxon>
        <taxon>Brucella</taxon>
    </lineage>
</organism>
<dbReference type="AlphaFoldDB" id="A0AAE9LDP5"/>
<dbReference type="Gene3D" id="1.10.10.10">
    <property type="entry name" value="Winged helix-like DNA-binding domain superfamily/Winged helix DNA-binding domain"/>
    <property type="match status" value="1"/>
</dbReference>
<dbReference type="SUPFAM" id="SSF46785">
    <property type="entry name" value="Winged helix' DNA-binding domain"/>
    <property type="match status" value="1"/>
</dbReference>
<sequence length="137" mass="15382">MTTTPCFCIYLRQAARKISNIYDEALAPLGINVAQFSTLRKIRRAGSISLSELARLSELDRSTMGRNTKVLQRMGLIEHVASDDHRETNLTLTTEGRNLAERGAPLWNRAQKEIETRLGGDGAEQLLALLRRLDCEQ</sequence>
<feature type="domain" description="HTH marR-type" evidence="1">
    <location>
        <begin position="4"/>
        <end position="135"/>
    </location>
</feature>
<dbReference type="InterPro" id="IPR000835">
    <property type="entry name" value="HTH_MarR-typ"/>
</dbReference>
<dbReference type="EMBL" id="CP098117">
    <property type="protein sequence ID" value="URS50501.1"/>
    <property type="molecule type" value="Genomic_DNA"/>
</dbReference>
<accession>A0AAE9LDP5</accession>
<dbReference type="RefSeq" id="WP_032449136.1">
    <property type="nucleotide sequence ID" value="NZ_CBDDNZ010000002.1"/>
</dbReference>
<protein>
    <submittedName>
        <fullName evidence="2">MarR family winged helix-turn-helix transcriptional regulator</fullName>
    </submittedName>
</protein>
<evidence type="ECO:0000313" key="2">
    <source>
        <dbReference type="EMBL" id="URS50501.1"/>
    </source>
</evidence>
<dbReference type="PRINTS" id="PR00598">
    <property type="entry name" value="HTHMARR"/>
</dbReference>
<dbReference type="InterPro" id="IPR036388">
    <property type="entry name" value="WH-like_DNA-bd_sf"/>
</dbReference>
<evidence type="ECO:0000259" key="1">
    <source>
        <dbReference type="PROSITE" id="PS50995"/>
    </source>
</evidence>
<gene>
    <name evidence="2" type="ORF">NBW10_05440</name>
</gene>
<dbReference type="GO" id="GO:0006950">
    <property type="term" value="P:response to stress"/>
    <property type="evidence" value="ECO:0007669"/>
    <property type="project" value="TreeGrafter"/>
</dbReference>
<dbReference type="PANTHER" id="PTHR33164:SF105">
    <property type="entry name" value="TRANSCRIPTIONAL REPRESSOR PROTEIN-RELATED"/>
    <property type="match status" value="1"/>
</dbReference>
<dbReference type="PROSITE" id="PS50995">
    <property type="entry name" value="HTH_MARR_2"/>
    <property type="match status" value="1"/>
</dbReference>
<dbReference type="InterPro" id="IPR039422">
    <property type="entry name" value="MarR/SlyA-like"/>
</dbReference>
<dbReference type="GeneID" id="93014768"/>
<evidence type="ECO:0000313" key="3">
    <source>
        <dbReference type="Proteomes" id="UP001056690"/>
    </source>
</evidence>
<name>A0AAE9LDP5_BRUAO</name>
<dbReference type="PANTHER" id="PTHR33164">
    <property type="entry name" value="TRANSCRIPTIONAL REGULATOR, MARR FAMILY"/>
    <property type="match status" value="1"/>
</dbReference>
<dbReference type="Proteomes" id="UP001056690">
    <property type="component" value="Chromosome 1"/>
</dbReference>
<reference evidence="2" key="1">
    <citation type="submission" date="2022-05" db="EMBL/GenBank/DDBJ databases">
        <title>Brucella abortus biovar 1 isolated from water buffalo in Campania region.</title>
        <authorList>
            <person name="Riccardi M.G."/>
            <person name="Paradiso R."/>
            <person name="Borriello G."/>
        </authorList>
    </citation>
    <scope>NUCLEOTIDE SEQUENCE</scope>
    <source>
        <strain evidence="2">69841</strain>
    </source>
</reference>
<dbReference type="GO" id="GO:0003700">
    <property type="term" value="F:DNA-binding transcription factor activity"/>
    <property type="evidence" value="ECO:0007669"/>
    <property type="project" value="InterPro"/>
</dbReference>
<dbReference type="Pfam" id="PF01047">
    <property type="entry name" value="MarR"/>
    <property type="match status" value="1"/>
</dbReference>
<dbReference type="InterPro" id="IPR036390">
    <property type="entry name" value="WH_DNA-bd_sf"/>
</dbReference>
<proteinExistence type="predicted"/>